<dbReference type="Gene3D" id="2.115.10.20">
    <property type="entry name" value="Glycosyl hydrolase domain, family 43"/>
    <property type="match status" value="1"/>
</dbReference>
<sequence>MSSLPAHWSAECAALAADQPSAALPVIRAADLIPVLPDRDVWDMWPIAYADGRTACIEGRSWWFFLDAPRCDDPDDRHDLARIRLTSLGADGWRDHGDAFPDGFSPGNREWSGSAVLAGDDRTLTLYFTAAGRRGGGPRFEQRLFEAQGLFADGALRDWTAPQESVAADGVDYVVADEADAPAHGIKGFRDPGFFRDPADGRDYLLFVGSAGWTSERIDGVIGLARRDGGAWRLQRPLVDAVGVNSELERPHIVVRDGLYYLFWSTQAKRFAPGLGAPTGLYGMVGDSLAGPWRPLNGSGLVAANPAVEPFQAYCWWVTGELDVISFADVWGLEGRAPDDAATRRARFGGTVAPWFRLALAGETATIVPVSSDHAGPCSAAASATSR</sequence>
<keyword evidence="5" id="KW-0328">Glycosyltransferase</keyword>
<evidence type="ECO:0000256" key="4">
    <source>
        <dbReference type="RuleBase" id="RU361220"/>
    </source>
</evidence>
<proteinExistence type="inferred from homology"/>
<evidence type="ECO:0000313" key="5">
    <source>
        <dbReference type="EMBL" id="MBB4618606.1"/>
    </source>
</evidence>
<evidence type="ECO:0000256" key="3">
    <source>
        <dbReference type="PIRSR" id="PIRSR603469-4"/>
    </source>
</evidence>
<feature type="binding site" evidence="2">
    <location>
        <begin position="247"/>
        <end position="249"/>
    </location>
    <ligand>
        <name>substrate</name>
    </ligand>
</feature>
<dbReference type="Proteomes" id="UP000574769">
    <property type="component" value="Unassembled WGS sequence"/>
</dbReference>
<keyword evidence="6" id="KW-1185">Reference proteome</keyword>
<evidence type="ECO:0000256" key="1">
    <source>
        <dbReference type="ARBA" id="ARBA00006775"/>
    </source>
</evidence>
<comment type="caution">
    <text evidence="5">The sequence shown here is derived from an EMBL/GenBank/DDBJ whole genome shotgun (WGS) entry which is preliminary data.</text>
</comment>
<evidence type="ECO:0000256" key="2">
    <source>
        <dbReference type="PIRSR" id="PIRSR603469-2"/>
    </source>
</evidence>
<dbReference type="Pfam" id="PF02435">
    <property type="entry name" value="Glyco_hydro_68"/>
    <property type="match status" value="2"/>
</dbReference>
<comment type="similarity">
    <text evidence="1 4">Belongs to the glycosyl hydrolase 68 family.</text>
</comment>
<dbReference type="GO" id="GO:0050053">
    <property type="term" value="F:levansucrase activity"/>
    <property type="evidence" value="ECO:0007669"/>
    <property type="project" value="UniProtKB-EC"/>
</dbReference>
<dbReference type="EC" id="2.4.1.10" evidence="5"/>
<gene>
    <name evidence="5" type="ORF">GGQ96_002749</name>
</gene>
<dbReference type="InterPro" id="IPR023296">
    <property type="entry name" value="Glyco_hydro_beta-prop_sf"/>
</dbReference>
<dbReference type="GO" id="GO:0009758">
    <property type="term" value="P:carbohydrate utilization"/>
    <property type="evidence" value="ECO:0007669"/>
    <property type="project" value="InterPro"/>
</dbReference>
<feature type="site" description="Transition state stabilizer" evidence="3">
    <location>
        <position position="191"/>
    </location>
</feature>
<dbReference type="AlphaFoldDB" id="A0A7W7AK97"/>
<name>A0A7W7AK97_9SPHN</name>
<reference evidence="5 6" key="1">
    <citation type="submission" date="2020-08" db="EMBL/GenBank/DDBJ databases">
        <title>Genomic Encyclopedia of Type Strains, Phase IV (KMG-IV): sequencing the most valuable type-strain genomes for metagenomic binning, comparative biology and taxonomic classification.</title>
        <authorList>
            <person name="Goeker M."/>
        </authorList>
    </citation>
    <scope>NUCLEOTIDE SEQUENCE [LARGE SCALE GENOMIC DNA]</scope>
    <source>
        <strain evidence="5 6">DSM 15867</strain>
    </source>
</reference>
<dbReference type="InterPro" id="IPR003469">
    <property type="entry name" value="Glyco_hydro_68"/>
</dbReference>
<keyword evidence="5" id="KW-0808">Transferase</keyword>
<dbReference type="EMBL" id="JACHNY010000005">
    <property type="protein sequence ID" value="MBB4618606.1"/>
    <property type="molecule type" value="Genomic_DNA"/>
</dbReference>
<evidence type="ECO:0000313" key="6">
    <source>
        <dbReference type="Proteomes" id="UP000574769"/>
    </source>
</evidence>
<protein>
    <submittedName>
        <fullName evidence="5">Levansucrase</fullName>
        <ecNumber evidence="5">2.4.1.10</ecNumber>
    </submittedName>
</protein>
<organism evidence="5 6">
    <name type="scientific">Sphingomonas abaci</name>
    <dbReference type="NCBI Taxonomy" id="237611"/>
    <lineage>
        <taxon>Bacteria</taxon>
        <taxon>Pseudomonadati</taxon>
        <taxon>Pseudomonadota</taxon>
        <taxon>Alphaproteobacteria</taxon>
        <taxon>Sphingomonadales</taxon>
        <taxon>Sphingomonadaceae</taxon>
        <taxon>Sphingomonas</taxon>
    </lineage>
</organism>
<dbReference type="SUPFAM" id="SSF75005">
    <property type="entry name" value="Arabinanase/levansucrase/invertase"/>
    <property type="match status" value="1"/>
</dbReference>
<accession>A0A7W7AK97</accession>
<dbReference type="CDD" id="cd08997">
    <property type="entry name" value="GH68"/>
    <property type="match status" value="1"/>
</dbReference>
<dbReference type="RefSeq" id="WP_184115600.1">
    <property type="nucleotide sequence ID" value="NZ_JACHNY010000005.1"/>
</dbReference>